<comment type="caution">
    <text evidence="3">The sequence shown here is derived from an EMBL/GenBank/DDBJ whole genome shotgun (WGS) entry which is preliminary data.</text>
</comment>
<dbReference type="InterPro" id="IPR023996">
    <property type="entry name" value="TonB-dep_OMP_SusC/RagA"/>
</dbReference>
<dbReference type="InterPro" id="IPR023997">
    <property type="entry name" value="TonB-dep_OMP_SusC/RagA_CS"/>
</dbReference>
<dbReference type="Pfam" id="PF13715">
    <property type="entry name" value="CarbopepD_reg_2"/>
    <property type="match status" value="1"/>
</dbReference>
<keyword evidence="1" id="KW-0472">Membrane</keyword>
<dbReference type="SUPFAM" id="SSF49464">
    <property type="entry name" value="Carboxypeptidase regulatory domain-like"/>
    <property type="match status" value="1"/>
</dbReference>
<dbReference type="Pfam" id="PF07715">
    <property type="entry name" value="Plug"/>
    <property type="match status" value="1"/>
</dbReference>
<dbReference type="InterPro" id="IPR037066">
    <property type="entry name" value="Plug_dom_sf"/>
</dbReference>
<dbReference type="EMBL" id="QFOI01000212">
    <property type="protein sequence ID" value="PZP46785.1"/>
    <property type="molecule type" value="Genomic_DNA"/>
</dbReference>
<dbReference type="Proteomes" id="UP000249645">
    <property type="component" value="Unassembled WGS sequence"/>
</dbReference>
<dbReference type="InterPro" id="IPR039426">
    <property type="entry name" value="TonB-dep_rcpt-like"/>
</dbReference>
<evidence type="ECO:0000256" key="1">
    <source>
        <dbReference type="PROSITE-ProRule" id="PRU01360"/>
    </source>
</evidence>
<evidence type="ECO:0000259" key="2">
    <source>
        <dbReference type="Pfam" id="PF07715"/>
    </source>
</evidence>
<protein>
    <recommendedName>
        <fullName evidence="2">TonB-dependent receptor plug domain-containing protein</fullName>
    </recommendedName>
</protein>
<sequence>MINLIKASMFIRNMMFHSKVIKGWFCFCIGFAIMGCFFLNPINAISQNRSSQVIESPIYGVVYDSASRPLEDVSVVVQRTKKGVLTDKNGNFNLNVEKGDTLVISRLGYITQNLVIDDRTQYSMTLLNSHSDDKLGEVVVVAFGNKQKKTLVESISVVDESLIKNRPVNNVASALQGQAPGLNIVSSSGQPGIAPSINIRGIGSIMSGTNILVIVDGMPGSLTMLDPNDVASVSILKDASASSLYGARAANGVILVTTKKGKLGRLSIDYSGYVGWQQPTGLLKEADAYNYANAFNEATMYDIIKPTSLNFDSSKMIFTLDQLNGWKSGKVASTDWRKALFEGNNGFTQSHYVNIAGGISQGDLTLRSTLSFGFLEQNGKVANTNYKRYSIRTNNELKYKRFTANLSAGLVSDNRYEPSSKAVGNLGSIISAINRQRPVDSIKLYDGSWNITSTNDTRNPVRQAEEGGYNNPTTNNVLVNASTAYNIWENLTLKYTLGVNYTFNSTSLFQNALEWYNGTTTGPNMSTMSNYWDRNITQNAILSYNKTIQKHHFDAIVGWEKLIENYNSSTLSRSNFINNSSGSMPLGDPTTQTNSSAQYKSILNGFFGRFNYDFDQRYMAEFNFRRDASSRLTPSQNTDVFPSMALGWRVSEENFWTNLKHIFPELKLRASYGMLGNAGVLDNYSGADNNNKYYSYNSIIGAIRSNGLGYNLQSVFDGTIYNAFSLVQNPNNTLRWERTIVTDIAIEGSLFVPKLTYSIGYFNKRTNRMLFPKPISDVNGVQGSVGVGSQAAFAANLGSMHNRGIEVAFGYSSASKTGFGYSLNANYSYITSKILDLGGLDLRSTYSLQVGSPLSTFYLYESDGLLTKDEYVNQQSQDPILTGQKWGDQRIKDMTGDNKITAADKVMINKSGVPKHLFGLNFDFNYKNVGIAGMLQGAADYYKYLGASVGYGFNTGYSITDWTIQNSYNPLINPDNYNTRLPRVSVSNTINTTYPSTMFLFNSSYVRLKNLQFYYDLPSGYLQKIHMKNLRIYASGQNLFTWSKLPRALGIDPEISSATAGYPLVKIYTLGVNVSL</sequence>
<keyword evidence="1" id="KW-0998">Cell outer membrane</keyword>
<dbReference type="InterPro" id="IPR008969">
    <property type="entry name" value="CarboxyPept-like_regulatory"/>
</dbReference>
<dbReference type="Gene3D" id="2.60.40.1120">
    <property type="entry name" value="Carboxypeptidase-like, regulatory domain"/>
    <property type="match status" value="1"/>
</dbReference>
<dbReference type="GO" id="GO:0009279">
    <property type="term" value="C:cell outer membrane"/>
    <property type="evidence" value="ECO:0007669"/>
    <property type="project" value="UniProtKB-SubCell"/>
</dbReference>
<keyword evidence="1" id="KW-0813">Transport</keyword>
<dbReference type="NCBIfam" id="TIGR04056">
    <property type="entry name" value="OMP_RagA_SusC"/>
    <property type="match status" value="1"/>
</dbReference>
<comment type="similarity">
    <text evidence="1">Belongs to the TonB-dependent receptor family.</text>
</comment>
<dbReference type="PROSITE" id="PS52016">
    <property type="entry name" value="TONB_DEPENDENT_REC_3"/>
    <property type="match status" value="1"/>
</dbReference>
<dbReference type="SUPFAM" id="SSF56935">
    <property type="entry name" value="Porins"/>
    <property type="match status" value="1"/>
</dbReference>
<dbReference type="NCBIfam" id="TIGR04057">
    <property type="entry name" value="SusC_RagA_signa"/>
    <property type="match status" value="1"/>
</dbReference>
<dbReference type="InterPro" id="IPR012910">
    <property type="entry name" value="Plug_dom"/>
</dbReference>
<reference evidence="3 4" key="1">
    <citation type="submission" date="2017-11" db="EMBL/GenBank/DDBJ databases">
        <title>Infants hospitalized years apart are colonized by the same room-sourced microbial strains.</title>
        <authorList>
            <person name="Brooks B."/>
            <person name="Olm M.R."/>
            <person name="Firek B.A."/>
            <person name="Baker R."/>
            <person name="Thomas B.C."/>
            <person name="Morowitz M.J."/>
            <person name="Banfield J.F."/>
        </authorList>
    </citation>
    <scope>NUCLEOTIDE SEQUENCE [LARGE SCALE GENOMIC DNA]</scope>
    <source>
        <strain evidence="3">S2_009_000_R2_76</strain>
    </source>
</reference>
<gene>
    <name evidence="3" type="ORF">DI598_11730</name>
</gene>
<name>A0A2W5ES19_9SPHI</name>
<keyword evidence="1" id="KW-1134">Transmembrane beta strand</keyword>
<accession>A0A2W5ES19</accession>
<proteinExistence type="inferred from homology"/>
<feature type="domain" description="TonB-dependent receptor plug" evidence="2">
    <location>
        <begin position="149"/>
        <end position="253"/>
    </location>
</feature>
<keyword evidence="1" id="KW-0812">Transmembrane</keyword>
<organism evidence="3 4">
    <name type="scientific">Pseudopedobacter saltans</name>
    <dbReference type="NCBI Taxonomy" id="151895"/>
    <lineage>
        <taxon>Bacteria</taxon>
        <taxon>Pseudomonadati</taxon>
        <taxon>Bacteroidota</taxon>
        <taxon>Sphingobacteriia</taxon>
        <taxon>Sphingobacteriales</taxon>
        <taxon>Sphingobacteriaceae</taxon>
        <taxon>Pseudopedobacter</taxon>
    </lineage>
</organism>
<evidence type="ECO:0000313" key="4">
    <source>
        <dbReference type="Proteomes" id="UP000249645"/>
    </source>
</evidence>
<comment type="subcellular location">
    <subcellularLocation>
        <location evidence="1">Cell outer membrane</location>
        <topology evidence="1">Multi-pass membrane protein</topology>
    </subcellularLocation>
</comment>
<dbReference type="AlphaFoldDB" id="A0A2W5ES19"/>
<dbReference type="Gene3D" id="2.170.130.10">
    <property type="entry name" value="TonB-dependent receptor, plug domain"/>
    <property type="match status" value="1"/>
</dbReference>
<evidence type="ECO:0000313" key="3">
    <source>
        <dbReference type="EMBL" id="PZP46785.1"/>
    </source>
</evidence>